<dbReference type="PANTHER" id="PTHR44170">
    <property type="entry name" value="PROTEIN SIDEKICK"/>
    <property type="match status" value="1"/>
</dbReference>
<dbReference type="InterPro" id="IPR007110">
    <property type="entry name" value="Ig-like_dom"/>
</dbReference>
<keyword evidence="6" id="KW-1185">Reference proteome</keyword>
<dbReference type="SUPFAM" id="SSF48726">
    <property type="entry name" value="Immunoglobulin"/>
    <property type="match status" value="2"/>
</dbReference>
<dbReference type="InterPro" id="IPR038648">
    <property type="entry name" value="PHR_sf"/>
</dbReference>
<comment type="caution">
    <text evidence="5">The sequence shown here is derived from an EMBL/GenBank/DDBJ whole genome shotgun (WGS) entry which is preliminary data.</text>
</comment>
<name>A0ABN8RVZ7_9CNID</name>
<dbReference type="InterPro" id="IPR008160">
    <property type="entry name" value="Collagen"/>
</dbReference>
<accession>A0ABN8RVZ7</accession>
<feature type="region of interest" description="Disordered" evidence="3">
    <location>
        <begin position="1"/>
        <end position="28"/>
    </location>
</feature>
<evidence type="ECO:0000256" key="3">
    <source>
        <dbReference type="SAM" id="MobiDB-lite"/>
    </source>
</evidence>
<evidence type="ECO:0000313" key="5">
    <source>
        <dbReference type="EMBL" id="CAH3183646.1"/>
    </source>
</evidence>
<gene>
    <name evidence="5" type="ORF">PLOB_00028715</name>
</gene>
<organism evidence="5 6">
    <name type="scientific">Porites lobata</name>
    <dbReference type="NCBI Taxonomy" id="104759"/>
    <lineage>
        <taxon>Eukaryota</taxon>
        <taxon>Metazoa</taxon>
        <taxon>Cnidaria</taxon>
        <taxon>Anthozoa</taxon>
        <taxon>Hexacorallia</taxon>
        <taxon>Scleractinia</taxon>
        <taxon>Fungiina</taxon>
        <taxon>Poritidae</taxon>
        <taxon>Porites</taxon>
    </lineage>
</organism>
<evidence type="ECO:0000256" key="2">
    <source>
        <dbReference type="ARBA" id="ARBA00023157"/>
    </source>
</evidence>
<feature type="compositionally biased region" description="Basic residues" evidence="3">
    <location>
        <begin position="16"/>
        <end position="26"/>
    </location>
</feature>
<sequence length="477" mass="50867">SPKIDFPLALDESGKSSKRAKPRNRRQVLNVTSATIGIHDVQKEIRKQFAQLMPTKYCKSSEKVCPAGPPGYPGPIGARGPRGRRGPRGKEGNPGSFGPPGKSGMTGPPGSKGVKGDKGDPGMPGPPGRPGQSISAPQVMVSPANHTRDEGGNTAIYCTVGGNPSPTVEWRFKGRKLLSGAKYLVKKAELIVRNLNYSDAGQYKCAARNILGSSEASGNLKVRGLPIFTKKPSSLVSKIESATIQETCQAEGYPPPKLTWIRLVSPLPVGKTEVKEGNLTIVNLRPVDSGLYQCVATNSMGTKQATMNLFVQKGPAQNCDCWRSRSRGPNKSGWNYSNNPSGSGNVEAIDFQTNGDVILSGYRLCGVSSGSTSFQVTIRSYRGSSLIPEKSGSYATRSSVKTFEVHFSQRISIRAGVTYTATARITTTKQSLYIEDGMASASCSDVTVTFKSSSKDSNSSSQSRGQIPALIFRSSQC</sequence>
<dbReference type="PANTHER" id="PTHR44170:SF6">
    <property type="entry name" value="CONTACTIN"/>
    <property type="match status" value="1"/>
</dbReference>
<dbReference type="SMART" id="SM00408">
    <property type="entry name" value="IGc2"/>
    <property type="match status" value="2"/>
</dbReference>
<dbReference type="EMBL" id="CALNXK010000359">
    <property type="protein sequence ID" value="CAH3183646.1"/>
    <property type="molecule type" value="Genomic_DNA"/>
</dbReference>
<dbReference type="InterPro" id="IPR013783">
    <property type="entry name" value="Ig-like_fold"/>
</dbReference>
<evidence type="ECO:0000259" key="4">
    <source>
        <dbReference type="PROSITE" id="PS50835"/>
    </source>
</evidence>
<reference evidence="5 6" key="1">
    <citation type="submission" date="2022-05" db="EMBL/GenBank/DDBJ databases">
        <authorList>
            <consortium name="Genoscope - CEA"/>
            <person name="William W."/>
        </authorList>
    </citation>
    <scope>NUCLEOTIDE SEQUENCE [LARGE SCALE GENOMIC DNA]</scope>
</reference>
<dbReference type="Proteomes" id="UP001159405">
    <property type="component" value="Unassembled WGS sequence"/>
</dbReference>
<dbReference type="InterPro" id="IPR003598">
    <property type="entry name" value="Ig_sub2"/>
</dbReference>
<proteinExistence type="predicted"/>
<dbReference type="Gene3D" id="2.60.40.10">
    <property type="entry name" value="Immunoglobulins"/>
    <property type="match status" value="2"/>
</dbReference>
<dbReference type="PROSITE" id="PS50835">
    <property type="entry name" value="IG_LIKE"/>
    <property type="match status" value="2"/>
</dbReference>
<feature type="domain" description="Ig-like" evidence="4">
    <location>
        <begin position="226"/>
        <end position="308"/>
    </location>
</feature>
<dbReference type="InterPro" id="IPR013098">
    <property type="entry name" value="Ig_I-set"/>
</dbReference>
<dbReference type="InterPro" id="IPR012983">
    <property type="entry name" value="PHR"/>
</dbReference>
<evidence type="ECO:0000313" key="6">
    <source>
        <dbReference type="Proteomes" id="UP001159405"/>
    </source>
</evidence>
<keyword evidence="2" id="KW-1015">Disulfide bond</keyword>
<dbReference type="InterPro" id="IPR003599">
    <property type="entry name" value="Ig_sub"/>
</dbReference>
<dbReference type="Pfam" id="PF07679">
    <property type="entry name" value="I-set"/>
    <property type="match status" value="2"/>
</dbReference>
<dbReference type="Pfam" id="PF01391">
    <property type="entry name" value="Collagen"/>
    <property type="match status" value="1"/>
</dbReference>
<feature type="domain" description="Ig-like" evidence="4">
    <location>
        <begin position="137"/>
        <end position="223"/>
    </location>
</feature>
<feature type="non-terminal residue" evidence="5">
    <location>
        <position position="1"/>
    </location>
</feature>
<dbReference type="Gene3D" id="2.60.120.820">
    <property type="entry name" value="PHR domain"/>
    <property type="match status" value="1"/>
</dbReference>
<evidence type="ECO:0000256" key="1">
    <source>
        <dbReference type="ARBA" id="ARBA00022737"/>
    </source>
</evidence>
<protein>
    <recommendedName>
        <fullName evidence="4">Ig-like domain-containing protein</fullName>
    </recommendedName>
</protein>
<feature type="region of interest" description="Disordered" evidence="3">
    <location>
        <begin position="61"/>
        <end position="136"/>
    </location>
</feature>
<dbReference type="Pfam" id="PF08005">
    <property type="entry name" value="PHR"/>
    <property type="match status" value="1"/>
</dbReference>
<dbReference type="SMART" id="SM00409">
    <property type="entry name" value="IG"/>
    <property type="match status" value="2"/>
</dbReference>
<dbReference type="InterPro" id="IPR036179">
    <property type="entry name" value="Ig-like_dom_sf"/>
</dbReference>
<keyword evidence="1" id="KW-0677">Repeat</keyword>